<dbReference type="Gene3D" id="3.75.10.10">
    <property type="entry name" value="L-arginine/glycine Amidinotransferase, Chain A"/>
    <property type="match status" value="1"/>
</dbReference>
<keyword evidence="5" id="KW-1185">Reference proteome</keyword>
<dbReference type="GO" id="GO:0016597">
    <property type="term" value="F:amino acid binding"/>
    <property type="evidence" value="ECO:0007669"/>
    <property type="project" value="TreeGrafter"/>
</dbReference>
<comment type="similarity">
    <text evidence="1">Belongs to the DDAH family.</text>
</comment>
<dbReference type="GeneID" id="37021453"/>
<dbReference type="OrthoDB" id="26679at2759"/>
<dbReference type="SUPFAM" id="SSF55909">
    <property type="entry name" value="Pentein"/>
    <property type="match status" value="1"/>
</dbReference>
<sequence length="276" mass="30285">MPRLLLRSPPTSLAQGIVSHIEDQRDSVDYKKALQQWHAYGDIFRTHGWEISTVDQDDSLPDSVFVEDGIISVDNLQEDKKEKPGLLIFASPGNSAREGEIAGIQAAIKSSLPQHAHAEILKPGKLDGGDILKIPCKQLIYIGNSARTNVEGIRQFTALVQPLGWKVETIPVKKALHLKSMVTALPDGTVIGFQPFLEDHGVFEKFIAMPEAEGVAVVHLNVDPSDSNTPLLISASAPKSYKILEDMGHKLIKAEVSEFEKLEGCVTCLSVRIRHD</sequence>
<dbReference type="InParanoid" id="A0A316V2W0"/>
<dbReference type="RefSeq" id="XP_025351896.1">
    <property type="nucleotide sequence ID" value="XM_025499672.1"/>
</dbReference>
<protein>
    <submittedName>
        <fullName evidence="4">Dimethylarginine dimethylaminohydrolase</fullName>
    </submittedName>
</protein>
<dbReference type="GO" id="GO:0000052">
    <property type="term" value="P:citrulline metabolic process"/>
    <property type="evidence" value="ECO:0007669"/>
    <property type="project" value="TreeGrafter"/>
</dbReference>
<proteinExistence type="inferred from homology"/>
<accession>A0A316V2W0</accession>
<evidence type="ECO:0000256" key="1">
    <source>
        <dbReference type="ARBA" id="ARBA00008532"/>
    </source>
</evidence>
<feature type="active site" description="Nucleophile" evidence="3">
    <location>
        <position position="268"/>
    </location>
</feature>
<evidence type="ECO:0000313" key="4">
    <source>
        <dbReference type="EMBL" id="PWN31594.1"/>
    </source>
</evidence>
<dbReference type="AlphaFoldDB" id="A0A316V2W0"/>
<evidence type="ECO:0000256" key="2">
    <source>
        <dbReference type="ARBA" id="ARBA00022801"/>
    </source>
</evidence>
<evidence type="ECO:0000313" key="5">
    <source>
        <dbReference type="Proteomes" id="UP000245771"/>
    </source>
</evidence>
<dbReference type="STRING" id="1280837.A0A316V2W0"/>
<gene>
    <name evidence="4" type="ORF">FA14DRAFT_162571</name>
</gene>
<dbReference type="GO" id="GO:0006525">
    <property type="term" value="P:arginine metabolic process"/>
    <property type="evidence" value="ECO:0007669"/>
    <property type="project" value="TreeGrafter"/>
</dbReference>
<dbReference type="InterPro" id="IPR033199">
    <property type="entry name" value="DDAH-like"/>
</dbReference>
<dbReference type="GO" id="GO:0045429">
    <property type="term" value="P:positive regulation of nitric oxide biosynthetic process"/>
    <property type="evidence" value="ECO:0007669"/>
    <property type="project" value="TreeGrafter"/>
</dbReference>
<feature type="active site" description="Proton donor" evidence="3">
    <location>
        <position position="177"/>
    </location>
</feature>
<dbReference type="PANTHER" id="PTHR12737:SF9">
    <property type="entry name" value="DIMETHYLARGININASE"/>
    <property type="match status" value="1"/>
</dbReference>
<dbReference type="PANTHER" id="PTHR12737">
    <property type="entry name" value="DIMETHYLARGININE DIMETHYLAMINOHYDROLASE"/>
    <property type="match status" value="1"/>
</dbReference>
<reference evidence="4 5" key="1">
    <citation type="journal article" date="2018" name="Mol. Biol. Evol.">
        <title>Broad Genomic Sampling Reveals a Smut Pathogenic Ancestry of the Fungal Clade Ustilaginomycotina.</title>
        <authorList>
            <person name="Kijpornyongpan T."/>
            <person name="Mondo S.J."/>
            <person name="Barry K."/>
            <person name="Sandor L."/>
            <person name="Lee J."/>
            <person name="Lipzen A."/>
            <person name="Pangilinan J."/>
            <person name="LaButti K."/>
            <person name="Hainaut M."/>
            <person name="Henrissat B."/>
            <person name="Grigoriev I.V."/>
            <person name="Spatafora J.W."/>
            <person name="Aime M.C."/>
        </authorList>
    </citation>
    <scope>NUCLEOTIDE SEQUENCE [LARGE SCALE GENOMIC DNA]</scope>
    <source>
        <strain evidence="4 5">MCA 3882</strain>
    </source>
</reference>
<name>A0A316V2W0_9BASI</name>
<keyword evidence="2 4" id="KW-0378">Hydrolase</keyword>
<dbReference type="Proteomes" id="UP000245771">
    <property type="component" value="Unassembled WGS sequence"/>
</dbReference>
<organism evidence="4 5">
    <name type="scientific">Meira miltonrushii</name>
    <dbReference type="NCBI Taxonomy" id="1280837"/>
    <lineage>
        <taxon>Eukaryota</taxon>
        <taxon>Fungi</taxon>
        <taxon>Dikarya</taxon>
        <taxon>Basidiomycota</taxon>
        <taxon>Ustilaginomycotina</taxon>
        <taxon>Exobasidiomycetes</taxon>
        <taxon>Exobasidiales</taxon>
        <taxon>Brachybasidiaceae</taxon>
        <taxon>Meira</taxon>
    </lineage>
</organism>
<dbReference type="EMBL" id="KZ819607">
    <property type="protein sequence ID" value="PWN31594.1"/>
    <property type="molecule type" value="Genomic_DNA"/>
</dbReference>
<evidence type="ECO:0000256" key="3">
    <source>
        <dbReference type="PIRSR" id="PIRSR633199-1"/>
    </source>
</evidence>
<dbReference type="GO" id="GO:0016403">
    <property type="term" value="F:dimethylargininase activity"/>
    <property type="evidence" value="ECO:0007669"/>
    <property type="project" value="TreeGrafter"/>
</dbReference>